<dbReference type="GeneID" id="106173524"/>
<evidence type="ECO:0000256" key="2">
    <source>
        <dbReference type="SAM" id="MobiDB-lite"/>
    </source>
</evidence>
<accession>A0A1S3JI97</accession>
<feature type="compositionally biased region" description="Basic and acidic residues" evidence="2">
    <location>
        <begin position="34"/>
        <end position="47"/>
    </location>
</feature>
<feature type="compositionally biased region" description="Basic residues" evidence="2">
    <location>
        <begin position="1251"/>
        <end position="1261"/>
    </location>
</feature>
<organism evidence="3 4">
    <name type="scientific">Lingula anatina</name>
    <name type="common">Brachiopod</name>
    <name type="synonym">Lingula unguis</name>
    <dbReference type="NCBI Taxonomy" id="7574"/>
    <lineage>
        <taxon>Eukaryota</taxon>
        <taxon>Metazoa</taxon>
        <taxon>Spiralia</taxon>
        <taxon>Lophotrochozoa</taxon>
        <taxon>Brachiopoda</taxon>
        <taxon>Linguliformea</taxon>
        <taxon>Lingulata</taxon>
        <taxon>Lingulida</taxon>
        <taxon>Linguloidea</taxon>
        <taxon>Lingulidae</taxon>
        <taxon>Lingula</taxon>
    </lineage>
</organism>
<feature type="coiled-coil region" evidence="1">
    <location>
        <begin position="639"/>
        <end position="943"/>
    </location>
</feature>
<dbReference type="RefSeq" id="XP_013410135.1">
    <property type="nucleotide sequence ID" value="XM_013554681.1"/>
</dbReference>
<name>A0A1S3JI97_LINAN</name>
<keyword evidence="3" id="KW-1185">Reference proteome</keyword>
<feature type="compositionally biased region" description="Polar residues" evidence="2">
    <location>
        <begin position="1068"/>
        <end position="1108"/>
    </location>
</feature>
<feature type="region of interest" description="Disordered" evidence="2">
    <location>
        <begin position="1050"/>
        <end position="1201"/>
    </location>
</feature>
<evidence type="ECO:0000313" key="4">
    <source>
        <dbReference type="RefSeq" id="XP_013410135.1"/>
    </source>
</evidence>
<sequence length="1261" mass="143724">MASSLNASLVTSPSRSRLSRSRGPSSADFLDQIRQLEMEGERLRRGSDPGSPSKYTMNGGISQLSTGAAPSVTHYYEPSSSYQPPSLATVTDITTDQRSITDLRMQLESQKKEMDQIQKKLFQDTGVPLPSSLPLSPSILTSPLRSSSAGPSTTRKSLDTLPQPHMEKALKESQEHVASLRKRLEEAKEVSEEQRKQFRAHIEELKSKLQETVVNRDSIMDLRQREAESQENLIRKLQATLRQLQEAYSVQEKTLQETGSKTDKLSQNLYVADTSLNQIRAVIASVEKKRGKSFYDSEPIDKQSSTMVVHTLERCVQEMESDLETKAGKMKQLENDLEELQKSSRRTQDKLIVEHQQRLSQLTEEHEWQLQAAADRAANAREQAANLQSQITLMQEQLDKQAQMKDDHIRELENKITSLKEDQDVAKKGWTEKREALELAVDQVQKELNVMRSEKQEAVQTAAAMETRIEDYQLQVEKLSDELDTDREQMKKLWQREDEANKKQIEMESRLHEKDKEIERLEMLMDSVKAECELTLKDRVASIEKDEKLKTAEQITTLTIQLQTLTEKSTRMTYEIETLQTENGNLKKQVTELTEKNQDARVKIETMEAEKTNLGALMEDRINDCQRLTQERDYYFGLLEERNQELKTLQAENEQLSTRLDEKERNFTALQRQSTDMSHAIELNSKSNDELKLERERLLKSIEERTIELEELKLAKSNITRKLKIREKRLKDIELDKNKLIEELQIKRQDIDAIIKEKDGLYQELKDSRYEVATLSEERDEIQKQKEEQKKQLEGELDRLTQKYVALQQEYRIAQKAIKTKEAVDGKAVKYADKMQKEVTAKRGEIDSLRSKVHWLEECLDAALKDKQALKQERKKLSSSLNNSSTQNEKLADQLEGYAKKNEDLKSKCDRLETALEKAAVKHAEAVAKLETMEQEMASMKLRHQLDIKALERLAQPPSRHSTHVVYTGTPTVSTSVNPKSERQTTAGSQGTGSVVTQGLGRVSTGSLDELPVLHKPGQEKTESTAALNNVAGDELRTLLTEMKSLIMNAQQQPQPQQQPAVLPPPNSTGDRQTNRQRPYEQSSNSTDSHTGIPVHSSSLKPVVSNGNQHRQRSHSSRPSSVQTLTSDRDTIENQRPPRPQSSHTSYGQTMRSGRDSRQTGTAVSSTTGSHMTEWASDTYSEPVLRPQGPKGAPGRVNSDAQELCKRLEDKIERLTQMGGHLQQENKEMAELIKDQGTRLKRVKESERSLHPKMMKRSSHT</sequence>
<feature type="region of interest" description="Disordered" evidence="2">
    <location>
        <begin position="127"/>
        <end position="162"/>
    </location>
</feature>
<evidence type="ECO:0000313" key="3">
    <source>
        <dbReference type="Proteomes" id="UP000085678"/>
    </source>
</evidence>
<protein>
    <submittedName>
        <fullName evidence="4">Coiled-coil domain-containing protein 158</fullName>
    </submittedName>
</protein>
<dbReference type="InParanoid" id="A0A1S3JI97"/>
<reference evidence="4" key="1">
    <citation type="submission" date="2025-08" db="UniProtKB">
        <authorList>
            <consortium name="RefSeq"/>
        </authorList>
    </citation>
    <scope>IDENTIFICATION</scope>
    <source>
        <tissue evidence="4">Gonads</tissue>
    </source>
</reference>
<feature type="region of interest" description="Disordered" evidence="2">
    <location>
        <begin position="956"/>
        <end position="1030"/>
    </location>
</feature>
<feature type="compositionally biased region" description="Low complexity" evidence="2">
    <location>
        <begin position="128"/>
        <end position="148"/>
    </location>
</feature>
<dbReference type="AlphaFoldDB" id="A0A1S3JI97"/>
<feature type="compositionally biased region" description="Low complexity" evidence="2">
    <location>
        <begin position="75"/>
        <end position="86"/>
    </location>
</feature>
<evidence type="ECO:0000256" key="1">
    <source>
        <dbReference type="SAM" id="Coils"/>
    </source>
</evidence>
<dbReference type="PANTHER" id="PTHR47615:SF1">
    <property type="entry name" value="COILED-COIL DOMAIN-CONTAINING PROTEIN 158"/>
    <property type="match status" value="1"/>
</dbReference>
<feature type="coiled-coil region" evidence="1">
    <location>
        <begin position="576"/>
        <end position="610"/>
    </location>
</feature>
<feature type="compositionally biased region" description="Polar residues" evidence="2">
    <location>
        <begin position="53"/>
        <end position="68"/>
    </location>
</feature>
<feature type="coiled-coil region" evidence="1">
    <location>
        <begin position="170"/>
        <end position="254"/>
    </location>
</feature>
<dbReference type="KEGG" id="lak:106173524"/>
<gene>
    <name evidence="4" type="primary">LOC106173524</name>
</gene>
<dbReference type="PANTHER" id="PTHR47615">
    <property type="entry name" value="COILED-COIL DOMAIN-CONTAINING PROTEIN 158"/>
    <property type="match status" value="1"/>
</dbReference>
<feature type="compositionally biased region" description="Low complexity" evidence="2">
    <location>
        <begin position="12"/>
        <end position="26"/>
    </location>
</feature>
<proteinExistence type="predicted"/>
<feature type="compositionally biased region" description="Basic and acidic residues" evidence="2">
    <location>
        <begin position="1236"/>
        <end position="1250"/>
    </location>
</feature>
<dbReference type="Pfam" id="PF15921">
    <property type="entry name" value="CCDC158"/>
    <property type="match status" value="1"/>
</dbReference>
<dbReference type="InterPro" id="IPR031809">
    <property type="entry name" value="CCDC158"/>
</dbReference>
<feature type="compositionally biased region" description="Polar residues" evidence="2">
    <location>
        <begin position="1"/>
        <end position="11"/>
    </location>
</feature>
<dbReference type="Proteomes" id="UP000085678">
    <property type="component" value="Unplaced"/>
</dbReference>
<feature type="compositionally biased region" description="Polar residues" evidence="2">
    <location>
        <begin position="969"/>
        <end position="997"/>
    </location>
</feature>
<feature type="compositionally biased region" description="Polar residues" evidence="2">
    <location>
        <begin position="1141"/>
        <end position="1152"/>
    </location>
</feature>
<dbReference type="OrthoDB" id="10072099at2759"/>
<keyword evidence="1" id="KW-0175">Coiled coil</keyword>
<feature type="region of interest" description="Disordered" evidence="2">
    <location>
        <begin position="1236"/>
        <end position="1261"/>
    </location>
</feature>
<feature type="coiled-coil region" evidence="1">
    <location>
        <begin position="316"/>
        <end position="531"/>
    </location>
</feature>
<feature type="compositionally biased region" description="Polar residues" evidence="2">
    <location>
        <begin position="1159"/>
        <end position="1180"/>
    </location>
</feature>
<feature type="compositionally biased region" description="Low complexity" evidence="2">
    <location>
        <begin position="1051"/>
        <end position="1061"/>
    </location>
</feature>
<feature type="region of interest" description="Disordered" evidence="2">
    <location>
        <begin position="1"/>
        <end position="87"/>
    </location>
</feature>